<keyword evidence="2" id="KW-1133">Transmembrane helix</keyword>
<feature type="transmembrane region" description="Helical" evidence="2">
    <location>
        <begin position="6"/>
        <end position="26"/>
    </location>
</feature>
<feature type="transmembrane region" description="Helical" evidence="2">
    <location>
        <begin position="46"/>
        <end position="66"/>
    </location>
</feature>
<reference evidence="4" key="2">
    <citation type="journal article" name="Front. Microbiol.">
        <title>Degradative Capacity of Two Strains of Rhodonia placenta: From Phenotype to Genotype.</title>
        <authorList>
            <person name="Kolle M."/>
            <person name="Horta M.A.C."/>
            <person name="Nowrousian M."/>
            <person name="Ohm R.A."/>
            <person name="Benz J.P."/>
            <person name="Pilgard A."/>
        </authorList>
    </citation>
    <scope>NUCLEOTIDE SEQUENCE</scope>
    <source>
        <strain evidence="4">FPRL280</strain>
    </source>
</reference>
<gene>
    <name evidence="4" type="ORF">IEO21_08839</name>
</gene>
<name>A0A8H7NVL1_9APHY</name>
<keyword evidence="2" id="KW-0472">Membrane</keyword>
<proteinExistence type="predicted"/>
<dbReference type="InterPro" id="IPR045340">
    <property type="entry name" value="DUF6533"/>
</dbReference>
<keyword evidence="2" id="KW-0812">Transmembrane</keyword>
<feature type="domain" description="DUF6533" evidence="3">
    <location>
        <begin position="20"/>
        <end position="57"/>
    </location>
</feature>
<sequence length="378" mass="41598">MSAYVSLLVNITLADVKLGLFVYDSIVSFDMEWRAVWSRKITGATALYVALRYVTLLNVIMIVIYSSVPSCEGHSYCLRHIFRPSMYVYLHFLVQQSNPMWLIAFASIRVYAIDSRRWMRAAIVMMLGLMPVVINIYGASKTVMTHTAEGCFLGYSYSTFRSHIICVLISNLLVVISTWQATRTSRAVTSGNSRGSLTTMLFRHGTVHFALVVGLNTADLLVTLLLGVGVIDTAMNNKISTVVLCHFFLNLRYFSSLELNDSTISSLGSPSLSFASRIIGNLGEMLVEDSQAYDDDVDRELEDPTDSEEVDAAVDLDDNGPANSAKAPSTSRMATTASCKLETHEEPAAACEPLAAQDEGIEQRTIHLVYVGAALQAR</sequence>
<accession>A0A8H7NVL1</accession>
<reference evidence="4" key="1">
    <citation type="submission" date="2020-11" db="EMBL/GenBank/DDBJ databases">
        <authorList>
            <person name="Koelle M."/>
            <person name="Horta M.A.C."/>
            <person name="Nowrousian M."/>
            <person name="Ohm R.A."/>
            <person name="Benz P."/>
            <person name="Pilgard A."/>
        </authorList>
    </citation>
    <scope>NUCLEOTIDE SEQUENCE</scope>
    <source>
        <strain evidence="4">FPRL280</strain>
    </source>
</reference>
<dbReference type="Proteomes" id="UP000639403">
    <property type="component" value="Unassembled WGS sequence"/>
</dbReference>
<evidence type="ECO:0000313" key="5">
    <source>
        <dbReference type="Proteomes" id="UP000639403"/>
    </source>
</evidence>
<comment type="caution">
    <text evidence="4">The sequence shown here is derived from an EMBL/GenBank/DDBJ whole genome shotgun (WGS) entry which is preliminary data.</text>
</comment>
<organism evidence="4 5">
    <name type="scientific">Rhodonia placenta</name>
    <dbReference type="NCBI Taxonomy" id="104341"/>
    <lineage>
        <taxon>Eukaryota</taxon>
        <taxon>Fungi</taxon>
        <taxon>Dikarya</taxon>
        <taxon>Basidiomycota</taxon>
        <taxon>Agaricomycotina</taxon>
        <taxon>Agaricomycetes</taxon>
        <taxon>Polyporales</taxon>
        <taxon>Adustoporiaceae</taxon>
        <taxon>Rhodonia</taxon>
    </lineage>
</organism>
<protein>
    <recommendedName>
        <fullName evidence="3">DUF6533 domain-containing protein</fullName>
    </recommendedName>
</protein>
<feature type="transmembrane region" description="Helical" evidence="2">
    <location>
        <begin position="86"/>
        <end position="106"/>
    </location>
</feature>
<evidence type="ECO:0000259" key="3">
    <source>
        <dbReference type="Pfam" id="PF20151"/>
    </source>
</evidence>
<dbReference type="AlphaFoldDB" id="A0A8H7NVL1"/>
<dbReference type="EMBL" id="JADOXO010000350">
    <property type="protein sequence ID" value="KAF9806033.1"/>
    <property type="molecule type" value="Genomic_DNA"/>
</dbReference>
<evidence type="ECO:0000256" key="2">
    <source>
        <dbReference type="SAM" id="Phobius"/>
    </source>
</evidence>
<evidence type="ECO:0000256" key="1">
    <source>
        <dbReference type="SAM" id="MobiDB-lite"/>
    </source>
</evidence>
<feature type="transmembrane region" description="Helical" evidence="2">
    <location>
        <begin position="118"/>
        <end position="140"/>
    </location>
</feature>
<feature type="transmembrane region" description="Helical" evidence="2">
    <location>
        <begin position="209"/>
        <end position="231"/>
    </location>
</feature>
<feature type="region of interest" description="Disordered" evidence="1">
    <location>
        <begin position="305"/>
        <end position="333"/>
    </location>
</feature>
<dbReference type="Pfam" id="PF20151">
    <property type="entry name" value="DUF6533"/>
    <property type="match status" value="1"/>
</dbReference>
<feature type="compositionally biased region" description="Acidic residues" evidence="1">
    <location>
        <begin position="305"/>
        <end position="318"/>
    </location>
</feature>
<feature type="transmembrane region" description="Helical" evidence="2">
    <location>
        <begin position="160"/>
        <end position="179"/>
    </location>
</feature>
<evidence type="ECO:0000313" key="4">
    <source>
        <dbReference type="EMBL" id="KAF9806033.1"/>
    </source>
</evidence>